<evidence type="ECO:0000313" key="1">
    <source>
        <dbReference type="EMBL" id="AIJ06653.1"/>
    </source>
</evidence>
<sequence>MLFTARQRAVAAFRHGITINLPWQHNKNKESNKYTRTLPL</sequence>
<dbReference type="KEGG" id="ete:ETEE_0169"/>
<dbReference type="AlphaFoldDB" id="A0A076LJB0"/>
<dbReference type="EMBL" id="CP006664">
    <property type="protein sequence ID" value="AIJ06653.1"/>
    <property type="molecule type" value="Genomic_DNA"/>
</dbReference>
<reference evidence="1 2" key="1">
    <citation type="journal article" date="2012" name="PLoS ONE">
        <title>Edwardsiella comparative phylogenomics reveal the new intra/inter-species taxonomic relationships, virulence evolution and niche adaptation mechanisms.</title>
        <authorList>
            <person name="Yang M."/>
            <person name="Lv Y."/>
            <person name="Xiao J."/>
            <person name="Wu H."/>
            <person name="Zheng H."/>
            <person name="Liu Q."/>
            <person name="Zhang Y."/>
            <person name="Wang Q."/>
        </authorList>
    </citation>
    <scope>NUCLEOTIDE SEQUENCE [LARGE SCALE GENOMIC DNA]</scope>
    <source>
        <strain evidence="2">080813</strain>
    </source>
</reference>
<protein>
    <submittedName>
        <fullName evidence="1">Uncharacterized protein</fullName>
    </submittedName>
</protein>
<dbReference type="HOGENOM" id="CLU_3288763_0_0_6"/>
<accession>A0A076LJB0</accession>
<dbReference type="Proteomes" id="UP000028681">
    <property type="component" value="Chromosome"/>
</dbReference>
<organism evidence="1 2">
    <name type="scientific">Edwardsiella anguillarum ET080813</name>
    <dbReference type="NCBI Taxonomy" id="667120"/>
    <lineage>
        <taxon>Bacteria</taxon>
        <taxon>Pseudomonadati</taxon>
        <taxon>Pseudomonadota</taxon>
        <taxon>Gammaproteobacteria</taxon>
        <taxon>Enterobacterales</taxon>
        <taxon>Hafniaceae</taxon>
        <taxon>Edwardsiella</taxon>
    </lineage>
</organism>
<name>A0A076LJB0_9GAMM</name>
<gene>
    <name evidence="1" type="ORF">ETEE_0169</name>
</gene>
<evidence type="ECO:0000313" key="2">
    <source>
        <dbReference type="Proteomes" id="UP000028681"/>
    </source>
</evidence>
<proteinExistence type="predicted"/>